<dbReference type="SUPFAM" id="SSF52151">
    <property type="entry name" value="FabD/lysophospholipase-like"/>
    <property type="match status" value="1"/>
</dbReference>
<accession>M3VCI1</accession>
<evidence type="ECO:0000256" key="2">
    <source>
        <dbReference type="ARBA" id="ARBA00022963"/>
    </source>
</evidence>
<gene>
    <name evidence="6" type="ORF">GM1_063_00060</name>
</gene>
<reference evidence="6 7" key="1">
    <citation type="submission" date="2013-02" db="EMBL/GenBank/DDBJ databases">
        <title>Whole genome shotgun sequence of Gordonia malaquae NBRC 108250.</title>
        <authorList>
            <person name="Yoshida I."/>
            <person name="Hosoyama A."/>
            <person name="Tsuchikane K."/>
            <person name="Ando Y."/>
            <person name="Baba S."/>
            <person name="Ohji S."/>
            <person name="Hamada M."/>
            <person name="Tamura T."/>
            <person name="Yamazoe A."/>
            <person name="Yamazaki S."/>
            <person name="Fujita N."/>
        </authorList>
    </citation>
    <scope>NUCLEOTIDE SEQUENCE [LARGE SCALE GENOMIC DNA]</scope>
    <source>
        <strain evidence="6 7">NBRC 108250</strain>
    </source>
</reference>
<sequence length="281" mass="29613">MTTALVLAGGANLGATQVGMMQALRERGVSPDVLIGTSAGALNASFISGHGFTGAALDDLSDVWRSLKAWDLFPPSVRQVVGALRGQRPSMFDDSGMRDLVDKHLTFDRLEDAPIDLTVIATDLVTGDEVPLRTGPAVDAVLASSALPGLLPPVLWEGRTLVDGGVSDNTALGPAIDRGADIVYVLPCGDPCTLTEPPDNVAEILLHTMALLIHRRLITDIREYSDDAELIVLPPPCPITVGALDFSRADELIVEAYLTAASFLDVDGGRRAEPAEPLVSS</sequence>
<evidence type="ECO:0000313" key="6">
    <source>
        <dbReference type="EMBL" id="GAC82053.1"/>
    </source>
</evidence>
<name>M3VCI1_GORML</name>
<feature type="active site" description="Proton acceptor" evidence="4">
    <location>
        <position position="163"/>
    </location>
</feature>
<dbReference type="GO" id="GO:0016042">
    <property type="term" value="P:lipid catabolic process"/>
    <property type="evidence" value="ECO:0007669"/>
    <property type="project" value="UniProtKB-UniRule"/>
</dbReference>
<comment type="caution">
    <text evidence="6">The sequence shown here is derived from an EMBL/GenBank/DDBJ whole genome shotgun (WGS) entry which is preliminary data.</text>
</comment>
<dbReference type="Pfam" id="PF01734">
    <property type="entry name" value="Patatin"/>
    <property type="match status" value="1"/>
</dbReference>
<dbReference type="GO" id="GO:0016787">
    <property type="term" value="F:hydrolase activity"/>
    <property type="evidence" value="ECO:0007669"/>
    <property type="project" value="UniProtKB-UniRule"/>
</dbReference>
<dbReference type="OrthoDB" id="4080114at2"/>
<keyword evidence="2 4" id="KW-0442">Lipid degradation</keyword>
<dbReference type="PROSITE" id="PS51635">
    <property type="entry name" value="PNPLA"/>
    <property type="match status" value="1"/>
</dbReference>
<feature type="short sequence motif" description="DGA/G" evidence="4">
    <location>
        <begin position="163"/>
        <end position="165"/>
    </location>
</feature>
<comment type="caution">
    <text evidence="4">Lacks conserved residue(s) required for the propagation of feature annotation.</text>
</comment>
<evidence type="ECO:0000256" key="1">
    <source>
        <dbReference type="ARBA" id="ARBA00022801"/>
    </source>
</evidence>
<dbReference type="eggNOG" id="COG1752">
    <property type="taxonomic scope" value="Bacteria"/>
</dbReference>
<keyword evidence="7" id="KW-1185">Reference proteome</keyword>
<dbReference type="PANTHER" id="PTHR14226:SF57">
    <property type="entry name" value="BLR7027 PROTEIN"/>
    <property type="match status" value="1"/>
</dbReference>
<dbReference type="AlphaFoldDB" id="M3VCI1"/>
<evidence type="ECO:0000256" key="3">
    <source>
        <dbReference type="ARBA" id="ARBA00023098"/>
    </source>
</evidence>
<dbReference type="InterPro" id="IPR002641">
    <property type="entry name" value="PNPLA_dom"/>
</dbReference>
<evidence type="ECO:0000256" key="4">
    <source>
        <dbReference type="PROSITE-ProRule" id="PRU01161"/>
    </source>
</evidence>
<dbReference type="InterPro" id="IPR050301">
    <property type="entry name" value="NTE"/>
</dbReference>
<feature type="domain" description="PNPLA" evidence="5">
    <location>
        <begin position="5"/>
        <end position="176"/>
    </location>
</feature>
<dbReference type="EMBL" id="BAOP01000063">
    <property type="protein sequence ID" value="GAC82053.1"/>
    <property type="molecule type" value="Genomic_DNA"/>
</dbReference>
<proteinExistence type="predicted"/>
<dbReference type="PANTHER" id="PTHR14226">
    <property type="entry name" value="NEUROPATHY TARGET ESTERASE/SWISS CHEESE D.MELANOGASTER"/>
    <property type="match status" value="1"/>
</dbReference>
<feature type="active site" description="Nucleophile" evidence="4">
    <location>
        <position position="38"/>
    </location>
</feature>
<protein>
    <recommendedName>
        <fullName evidence="5">PNPLA domain-containing protein</fullName>
    </recommendedName>
</protein>
<keyword evidence="1 4" id="KW-0378">Hydrolase</keyword>
<keyword evidence="3 4" id="KW-0443">Lipid metabolism</keyword>
<dbReference type="InterPro" id="IPR016035">
    <property type="entry name" value="Acyl_Trfase/lysoPLipase"/>
</dbReference>
<dbReference type="RefSeq" id="WP_008382258.1">
    <property type="nucleotide sequence ID" value="NZ_BAOP01000063.1"/>
</dbReference>
<feature type="short sequence motif" description="GXSXG" evidence="4">
    <location>
        <begin position="36"/>
        <end position="40"/>
    </location>
</feature>
<organism evidence="6 7">
    <name type="scientific">Gordonia malaquae NBRC 108250</name>
    <dbReference type="NCBI Taxonomy" id="1223542"/>
    <lineage>
        <taxon>Bacteria</taxon>
        <taxon>Bacillati</taxon>
        <taxon>Actinomycetota</taxon>
        <taxon>Actinomycetes</taxon>
        <taxon>Mycobacteriales</taxon>
        <taxon>Gordoniaceae</taxon>
        <taxon>Gordonia</taxon>
    </lineage>
</organism>
<dbReference type="Gene3D" id="3.40.1090.10">
    <property type="entry name" value="Cytosolic phospholipase A2 catalytic domain"/>
    <property type="match status" value="2"/>
</dbReference>
<dbReference type="CDD" id="cd07209">
    <property type="entry name" value="Pat_hypo_Ecoli_Z1214_like"/>
    <property type="match status" value="1"/>
</dbReference>
<dbReference type="STRING" id="410332.SAMN04488550_1282"/>
<evidence type="ECO:0000259" key="5">
    <source>
        <dbReference type="PROSITE" id="PS51635"/>
    </source>
</evidence>
<dbReference type="Proteomes" id="UP000035009">
    <property type="component" value="Unassembled WGS sequence"/>
</dbReference>
<evidence type="ECO:0000313" key="7">
    <source>
        <dbReference type="Proteomes" id="UP000035009"/>
    </source>
</evidence>